<gene>
    <name evidence="3" type="ORF">GGR05_001919</name>
</gene>
<feature type="signal peptide" evidence="2">
    <location>
        <begin position="1"/>
        <end position="21"/>
    </location>
</feature>
<accession>A0A7W6FUG8</accession>
<evidence type="ECO:0000256" key="1">
    <source>
        <dbReference type="SAM" id="MobiDB-lite"/>
    </source>
</evidence>
<feature type="region of interest" description="Disordered" evidence="1">
    <location>
        <begin position="170"/>
        <end position="215"/>
    </location>
</feature>
<evidence type="ECO:0000313" key="4">
    <source>
        <dbReference type="Proteomes" id="UP000531216"/>
    </source>
</evidence>
<evidence type="ECO:0000313" key="3">
    <source>
        <dbReference type="EMBL" id="MBB3935775.1"/>
    </source>
</evidence>
<sequence length="215" mass="23548">MLKPLTLVAVLMATTAPLAHAQEMDDYGDRLERVDRGDDRGDLPMRDVRRGDRWAMDREDRADDRGPGDRDRDEDRDRDRKKDDDKDKGRDRDRAEMRDREDRGPRDRDDRGSRMRGPDGPEGRRGPPPPPPPRAGFEISLGGGQTIRVDCGDEPFASCIEAAKPIIDSARDMARGGPAAGGPEAPVTQVPPPPADLVTPPAGETPPPPAQAPVN</sequence>
<reference evidence="3 4" key="1">
    <citation type="submission" date="2020-08" db="EMBL/GenBank/DDBJ databases">
        <title>Genomic Encyclopedia of Type Strains, Phase IV (KMG-IV): sequencing the most valuable type-strain genomes for metagenomic binning, comparative biology and taxonomic classification.</title>
        <authorList>
            <person name="Goeker M."/>
        </authorList>
    </citation>
    <scope>NUCLEOTIDE SEQUENCE [LARGE SCALE GENOMIC DNA]</scope>
    <source>
        <strain evidence="3 4">DSM 25024</strain>
    </source>
</reference>
<keyword evidence="4" id="KW-1185">Reference proteome</keyword>
<organism evidence="3 4">
    <name type="scientific">Aureimonas phyllosphaerae</name>
    <dbReference type="NCBI Taxonomy" id="1166078"/>
    <lineage>
        <taxon>Bacteria</taxon>
        <taxon>Pseudomonadati</taxon>
        <taxon>Pseudomonadota</taxon>
        <taxon>Alphaproteobacteria</taxon>
        <taxon>Hyphomicrobiales</taxon>
        <taxon>Aurantimonadaceae</taxon>
        <taxon>Aureimonas</taxon>
    </lineage>
</organism>
<dbReference type="RefSeq" id="WP_090960980.1">
    <property type="nucleotide sequence ID" value="NZ_FOOA01000003.1"/>
</dbReference>
<comment type="caution">
    <text evidence="3">The sequence shown here is derived from an EMBL/GenBank/DDBJ whole genome shotgun (WGS) entry which is preliminary data.</text>
</comment>
<dbReference type="OrthoDB" id="7909158at2"/>
<evidence type="ECO:0000256" key="2">
    <source>
        <dbReference type="SAM" id="SignalP"/>
    </source>
</evidence>
<name>A0A7W6FUG8_9HYPH</name>
<dbReference type="EMBL" id="JACIDO010000003">
    <property type="protein sequence ID" value="MBB3935775.1"/>
    <property type="molecule type" value="Genomic_DNA"/>
</dbReference>
<feature type="region of interest" description="Disordered" evidence="1">
    <location>
        <begin position="16"/>
        <end position="151"/>
    </location>
</feature>
<feature type="compositionally biased region" description="Basic and acidic residues" evidence="1">
    <location>
        <begin position="27"/>
        <end position="125"/>
    </location>
</feature>
<protein>
    <submittedName>
        <fullName evidence="3">Uncharacterized protein</fullName>
    </submittedName>
</protein>
<dbReference type="Proteomes" id="UP000531216">
    <property type="component" value="Unassembled WGS sequence"/>
</dbReference>
<feature type="chain" id="PRO_5031205420" evidence="2">
    <location>
        <begin position="22"/>
        <end position="215"/>
    </location>
</feature>
<feature type="compositionally biased region" description="Low complexity" evidence="1">
    <location>
        <begin position="175"/>
        <end position="188"/>
    </location>
</feature>
<feature type="compositionally biased region" description="Pro residues" evidence="1">
    <location>
        <begin position="203"/>
        <end position="215"/>
    </location>
</feature>
<proteinExistence type="predicted"/>
<dbReference type="AlphaFoldDB" id="A0A7W6FUG8"/>
<keyword evidence="2" id="KW-0732">Signal</keyword>